<dbReference type="AlphaFoldDB" id="A0A7G1INN8"/>
<protein>
    <submittedName>
        <fullName evidence="1">Uncharacterized protein</fullName>
    </submittedName>
</protein>
<evidence type="ECO:0000313" key="1">
    <source>
        <dbReference type="EMBL" id="BCI92467.1"/>
    </source>
</evidence>
<accession>A0A7G1INN8</accession>
<reference evidence="1 2" key="1">
    <citation type="submission" date="2020-07" db="EMBL/GenBank/DDBJ databases">
        <title>Mycobacterium kansasii (former subtype) with zoonotic potential isolated from diseased indoor pet cat, Japan.</title>
        <authorList>
            <person name="Fukano H."/>
            <person name="Terazono T."/>
            <person name="Hoshino Y."/>
        </authorList>
    </citation>
    <scope>NUCLEOTIDE SEQUENCE [LARGE SCALE GENOMIC DNA]</scope>
    <source>
        <strain evidence="1 2">Kuro-I</strain>
    </source>
</reference>
<dbReference type="EMBL" id="AP023343">
    <property type="protein sequence ID" value="BCI92467.1"/>
    <property type="molecule type" value="Genomic_DNA"/>
</dbReference>
<dbReference type="Proteomes" id="UP000516380">
    <property type="component" value="Chromosome"/>
</dbReference>
<name>A0A7G1INN8_MYCKA</name>
<organism evidence="1 2">
    <name type="scientific">Mycobacterium kansasii</name>
    <dbReference type="NCBI Taxonomy" id="1768"/>
    <lineage>
        <taxon>Bacteria</taxon>
        <taxon>Bacillati</taxon>
        <taxon>Actinomycetota</taxon>
        <taxon>Actinomycetes</taxon>
        <taxon>Mycobacteriales</taxon>
        <taxon>Mycobacteriaceae</taxon>
        <taxon>Mycobacterium</taxon>
    </lineage>
</organism>
<evidence type="ECO:0000313" key="2">
    <source>
        <dbReference type="Proteomes" id="UP000516380"/>
    </source>
</evidence>
<gene>
    <name evidence="1" type="ORF">NIIDMKKI_76730</name>
</gene>
<proteinExistence type="predicted"/>
<keyword evidence="2" id="KW-1185">Reference proteome</keyword>
<sequence length="47" mass="5010">MKFPGRIVLRAVRVPGLDLDVPGLAVASVLIEMLAGFDFGRAVEVLT</sequence>